<keyword evidence="3" id="KW-0378">Hydrolase</keyword>
<evidence type="ECO:0000313" key="3">
    <source>
        <dbReference type="EMBL" id="CCG08203.1"/>
    </source>
</evidence>
<dbReference type="EMBL" id="HE663493">
    <property type="protein sequence ID" value="CCG08203.1"/>
    <property type="molecule type" value="Genomic_DNA"/>
</dbReference>
<dbReference type="RefSeq" id="WP_014414842.1">
    <property type="nucleotide sequence ID" value="NC_017059.1"/>
</dbReference>
<protein>
    <submittedName>
        <fullName evidence="3">Ala-tRNA(Pro) hydrolase</fullName>
        <ecNumber evidence="3">3.1.1.-</ecNumber>
    </submittedName>
</protein>
<evidence type="ECO:0000313" key="4">
    <source>
        <dbReference type="Proteomes" id="UP000033220"/>
    </source>
</evidence>
<name>H6SJN8_PARPM</name>
<feature type="domain" description="YbaK/aminoacyl-tRNA synthetase-associated" evidence="2">
    <location>
        <begin position="25"/>
        <end position="150"/>
    </location>
</feature>
<keyword evidence="4" id="KW-1185">Reference proteome</keyword>
<accession>H6SJN8</accession>
<dbReference type="CDD" id="cd04335">
    <property type="entry name" value="PrdX_deacylase"/>
    <property type="match status" value="1"/>
</dbReference>
<dbReference type="Pfam" id="PF04073">
    <property type="entry name" value="tRNA_edit"/>
    <property type="match status" value="1"/>
</dbReference>
<dbReference type="OrthoDB" id="5145315at2"/>
<dbReference type="STRING" id="1150469.RSPPHO_01577"/>
<sequence length="170" mass="18100">MAPVLPDALLARLAELGLAATTTTHEAVFTVAASESLYARIPGVHCKNLFLKDAKGKVWLVSCPHDRAVDLKTLPRRIGSGRLSFGRAELLDQLLGVIPGSVTPFGVINDTTNAVTVVLDAWMVAQPQVNFHPLINTATTTVAGADLVTFLRACDHDPLIVDLESPLPDA</sequence>
<dbReference type="FunFam" id="3.90.960.10:FF:000005">
    <property type="entry name" value="Putative prolyl-tRNA synthetase"/>
    <property type="match status" value="1"/>
</dbReference>
<dbReference type="SUPFAM" id="SSF55826">
    <property type="entry name" value="YbaK/ProRS associated domain"/>
    <property type="match status" value="1"/>
</dbReference>
<comment type="similarity">
    <text evidence="1">Belongs to the PRORSD1 family.</text>
</comment>
<dbReference type="PANTHER" id="PTHR31423">
    <property type="entry name" value="YBAK DOMAIN-CONTAINING PROTEIN"/>
    <property type="match status" value="1"/>
</dbReference>
<dbReference type="KEGG" id="rpm:RSPPHO_01577"/>
<dbReference type="eggNOG" id="COG3760">
    <property type="taxonomic scope" value="Bacteria"/>
</dbReference>
<dbReference type="Gene3D" id="3.90.960.10">
    <property type="entry name" value="YbaK/aminoacyl-tRNA synthetase-associated domain"/>
    <property type="match status" value="1"/>
</dbReference>
<dbReference type="PANTHER" id="PTHR31423:SF3">
    <property type="entry name" value="PROLYL-TRNA SYNTHETASE ASSOCIATED DOMAIN-CONTAINING PROTEIN 1-RELATED"/>
    <property type="match status" value="1"/>
</dbReference>
<dbReference type="AlphaFoldDB" id="H6SJN8"/>
<proteinExistence type="inferred from homology"/>
<dbReference type="GO" id="GO:0002161">
    <property type="term" value="F:aminoacyl-tRNA deacylase activity"/>
    <property type="evidence" value="ECO:0007669"/>
    <property type="project" value="InterPro"/>
</dbReference>
<dbReference type="HOGENOM" id="CLU_104635_2_0_5"/>
<gene>
    <name evidence="3" type="ORF">RSPPHO_01577</name>
</gene>
<reference evidence="3 4" key="1">
    <citation type="submission" date="2012-02" db="EMBL/GenBank/DDBJ databases">
        <title>Shotgun genome sequence of Phaeospirillum photometricum DSM 122.</title>
        <authorList>
            <person name="Duquesne K."/>
            <person name="Sturgis J."/>
        </authorList>
    </citation>
    <scope>NUCLEOTIDE SEQUENCE [LARGE SCALE GENOMIC DNA]</scope>
    <source>
        <strain evidence="4">DSM122</strain>
    </source>
</reference>
<evidence type="ECO:0000256" key="1">
    <source>
        <dbReference type="ARBA" id="ARBA00010201"/>
    </source>
</evidence>
<organism evidence="3 4">
    <name type="scientific">Pararhodospirillum photometricum DSM 122</name>
    <dbReference type="NCBI Taxonomy" id="1150469"/>
    <lineage>
        <taxon>Bacteria</taxon>
        <taxon>Pseudomonadati</taxon>
        <taxon>Pseudomonadota</taxon>
        <taxon>Alphaproteobacteria</taxon>
        <taxon>Rhodospirillales</taxon>
        <taxon>Rhodospirillaceae</taxon>
        <taxon>Pararhodospirillum</taxon>
    </lineage>
</organism>
<evidence type="ECO:0000259" key="2">
    <source>
        <dbReference type="Pfam" id="PF04073"/>
    </source>
</evidence>
<dbReference type="InterPro" id="IPR036754">
    <property type="entry name" value="YbaK/aa-tRNA-synt-asso_dom_sf"/>
</dbReference>
<dbReference type="PATRIC" id="fig|1150469.3.peg.1775"/>
<dbReference type="Proteomes" id="UP000033220">
    <property type="component" value="Chromosome DSM 122"/>
</dbReference>
<dbReference type="EC" id="3.1.1.-" evidence="3"/>
<dbReference type="InterPro" id="IPR040285">
    <property type="entry name" value="ProX/PRXD1"/>
</dbReference>
<dbReference type="InterPro" id="IPR007214">
    <property type="entry name" value="YbaK/aa-tRNA-synth-assoc-dom"/>
</dbReference>